<evidence type="ECO:0000313" key="5">
    <source>
        <dbReference type="EMBL" id="RKO84161.1"/>
    </source>
</evidence>
<organism evidence="5 6">
    <name type="scientific">Blyttiomyces helicus</name>
    <dbReference type="NCBI Taxonomy" id="388810"/>
    <lineage>
        <taxon>Eukaryota</taxon>
        <taxon>Fungi</taxon>
        <taxon>Fungi incertae sedis</taxon>
        <taxon>Chytridiomycota</taxon>
        <taxon>Chytridiomycota incertae sedis</taxon>
        <taxon>Chytridiomycetes</taxon>
        <taxon>Chytridiomycetes incertae sedis</taxon>
        <taxon>Blyttiomyces</taxon>
    </lineage>
</organism>
<dbReference type="AlphaFoldDB" id="A0A4P9VWS2"/>
<dbReference type="Pfam" id="PF02466">
    <property type="entry name" value="Tim17"/>
    <property type="match status" value="1"/>
</dbReference>
<keyword evidence="6" id="KW-1185">Reference proteome</keyword>
<dbReference type="PANTHER" id="PTHR15371:SF0">
    <property type="entry name" value="SD19278P"/>
    <property type="match status" value="1"/>
</dbReference>
<keyword evidence="3" id="KW-1133">Transmembrane helix</keyword>
<proteinExistence type="predicted"/>
<comment type="subcellular location">
    <subcellularLocation>
        <location evidence="1">Membrane</location>
        <topology evidence="1">Multi-pass membrane protein</topology>
    </subcellularLocation>
</comment>
<accession>A0A4P9VWS2</accession>
<keyword evidence="4" id="KW-0472">Membrane</keyword>
<reference evidence="6" key="1">
    <citation type="journal article" date="2018" name="Nat. Microbiol.">
        <title>Leveraging single-cell genomics to expand the fungal tree of life.</title>
        <authorList>
            <person name="Ahrendt S.R."/>
            <person name="Quandt C.A."/>
            <person name="Ciobanu D."/>
            <person name="Clum A."/>
            <person name="Salamov A."/>
            <person name="Andreopoulos B."/>
            <person name="Cheng J.F."/>
            <person name="Woyke T."/>
            <person name="Pelin A."/>
            <person name="Henrissat B."/>
            <person name="Reynolds N.K."/>
            <person name="Benny G.L."/>
            <person name="Smith M.E."/>
            <person name="James T.Y."/>
            <person name="Grigoriev I.V."/>
        </authorList>
    </citation>
    <scope>NUCLEOTIDE SEQUENCE [LARGE SCALE GENOMIC DNA]</scope>
</reference>
<evidence type="ECO:0000256" key="2">
    <source>
        <dbReference type="ARBA" id="ARBA00022692"/>
    </source>
</evidence>
<dbReference type="GO" id="GO:0030150">
    <property type="term" value="P:protein import into mitochondrial matrix"/>
    <property type="evidence" value="ECO:0007669"/>
    <property type="project" value="TreeGrafter"/>
</dbReference>
<gene>
    <name evidence="5" type="ORF">BDK51DRAFT_24482</name>
</gene>
<dbReference type="GO" id="GO:0005744">
    <property type="term" value="C:TIM23 mitochondrial import inner membrane translocase complex"/>
    <property type="evidence" value="ECO:0007669"/>
    <property type="project" value="TreeGrafter"/>
</dbReference>
<dbReference type="EMBL" id="ML000421">
    <property type="protein sequence ID" value="RKO84161.1"/>
    <property type="molecule type" value="Genomic_DNA"/>
</dbReference>
<sequence>MLKDLGQADVAKLAPIPALDEVELLYISENPIFANAHRPTGTFGPLPMRTNSDKLLYGCGTAYIAGLTGGGAYGALRGLQTAQVKAFKVRVNSVLNQSTRYGPWAANSLGVLSMSWALLDSGFELIRGTSDYYNHIGAAFTSGFIFKCTAGLRPAVLTGSILASVVSAYGMWDRGVGQTVSATVSSLMNRGDKQTV</sequence>
<evidence type="ECO:0000256" key="4">
    <source>
        <dbReference type="ARBA" id="ARBA00023136"/>
    </source>
</evidence>
<dbReference type="OrthoDB" id="159299at2759"/>
<dbReference type="GO" id="GO:0008320">
    <property type="term" value="F:protein transmembrane transporter activity"/>
    <property type="evidence" value="ECO:0007669"/>
    <property type="project" value="TreeGrafter"/>
</dbReference>
<dbReference type="InterPro" id="IPR045238">
    <property type="entry name" value="Tim23-like"/>
</dbReference>
<protein>
    <submittedName>
        <fullName evidence="5">Tim17/Tim22/Tim23/Pmp24 family-domain-containing protein</fullName>
    </submittedName>
</protein>
<evidence type="ECO:0000256" key="3">
    <source>
        <dbReference type="ARBA" id="ARBA00022989"/>
    </source>
</evidence>
<name>A0A4P9VWS2_9FUNG</name>
<dbReference type="Proteomes" id="UP000269721">
    <property type="component" value="Unassembled WGS sequence"/>
</dbReference>
<dbReference type="PANTHER" id="PTHR15371">
    <property type="entry name" value="TIM23"/>
    <property type="match status" value="1"/>
</dbReference>
<evidence type="ECO:0000313" key="6">
    <source>
        <dbReference type="Proteomes" id="UP000269721"/>
    </source>
</evidence>
<evidence type="ECO:0000256" key="1">
    <source>
        <dbReference type="ARBA" id="ARBA00004141"/>
    </source>
</evidence>
<keyword evidence="2" id="KW-0812">Transmembrane</keyword>